<evidence type="ECO:0000313" key="2">
    <source>
        <dbReference type="Proteomes" id="UP001611415"/>
    </source>
</evidence>
<protein>
    <submittedName>
        <fullName evidence="1">Uncharacterized protein</fullName>
    </submittedName>
</protein>
<sequence>MTETISARRMLENELGDGLTALYLLSEAQCADLLTLLNGAPGRDRALAESELADNIADLPWGIRSVVRAVLLRRRR</sequence>
<dbReference type="EMBL" id="JBIRYO010000006">
    <property type="protein sequence ID" value="MFI2474180.1"/>
    <property type="molecule type" value="Genomic_DNA"/>
</dbReference>
<accession>A0ABW7WZB8</accession>
<name>A0ABW7WZB8_9NOCA</name>
<proteinExistence type="predicted"/>
<evidence type="ECO:0000313" key="1">
    <source>
        <dbReference type="EMBL" id="MFI2474180.1"/>
    </source>
</evidence>
<gene>
    <name evidence="1" type="ORF">ACH49W_12460</name>
</gene>
<organism evidence="1 2">
    <name type="scientific">Nocardia xishanensis</name>
    <dbReference type="NCBI Taxonomy" id="238964"/>
    <lineage>
        <taxon>Bacteria</taxon>
        <taxon>Bacillati</taxon>
        <taxon>Actinomycetota</taxon>
        <taxon>Actinomycetes</taxon>
        <taxon>Mycobacteriales</taxon>
        <taxon>Nocardiaceae</taxon>
        <taxon>Nocardia</taxon>
    </lineage>
</organism>
<comment type="caution">
    <text evidence="1">The sequence shown here is derived from an EMBL/GenBank/DDBJ whole genome shotgun (WGS) entry which is preliminary data.</text>
</comment>
<reference evidence="1 2" key="1">
    <citation type="submission" date="2024-10" db="EMBL/GenBank/DDBJ databases">
        <title>The Natural Products Discovery Center: Release of the First 8490 Sequenced Strains for Exploring Actinobacteria Biosynthetic Diversity.</title>
        <authorList>
            <person name="Kalkreuter E."/>
            <person name="Kautsar S.A."/>
            <person name="Yang D."/>
            <person name="Bader C.D."/>
            <person name="Teijaro C.N."/>
            <person name="Fluegel L."/>
            <person name="Davis C.M."/>
            <person name="Simpson J.R."/>
            <person name="Lauterbach L."/>
            <person name="Steele A.D."/>
            <person name="Gui C."/>
            <person name="Meng S."/>
            <person name="Li G."/>
            <person name="Viehrig K."/>
            <person name="Ye F."/>
            <person name="Su P."/>
            <person name="Kiefer A.F."/>
            <person name="Nichols A."/>
            <person name="Cepeda A.J."/>
            <person name="Yan W."/>
            <person name="Fan B."/>
            <person name="Jiang Y."/>
            <person name="Adhikari A."/>
            <person name="Zheng C.-J."/>
            <person name="Schuster L."/>
            <person name="Cowan T.M."/>
            <person name="Smanski M.J."/>
            <person name="Chevrette M.G."/>
            <person name="De Carvalho L.P.S."/>
            <person name="Shen B."/>
        </authorList>
    </citation>
    <scope>NUCLEOTIDE SEQUENCE [LARGE SCALE GENOMIC DNA]</scope>
    <source>
        <strain evidence="1 2">NPDC019275</strain>
    </source>
</reference>
<dbReference type="RefSeq" id="WP_357401173.1">
    <property type="nucleotide sequence ID" value="NZ_JBEYCD010000002.1"/>
</dbReference>
<dbReference type="Proteomes" id="UP001611415">
    <property type="component" value="Unassembled WGS sequence"/>
</dbReference>
<keyword evidence="2" id="KW-1185">Reference proteome</keyword>